<accession>D8Q8D7</accession>
<feature type="compositionally biased region" description="Basic and acidic residues" evidence="1">
    <location>
        <begin position="155"/>
        <end position="169"/>
    </location>
</feature>
<sequence>MQTSYSFITVYKQRIAAIDRAIQHGARPGPNNQRGHGPVEHRKLTQRFRQFLADEDKFWAQFAARFRRAFALREANHAFLELKLATQDELEGKEDAPPPTARNQHHFPDPPPYTEPMTDEQRHSRLSILSKALICMGDIARYREQYNESGGRPRAGHEEHELLAPLKRERGGRRGRNKEPNLERRPRNYDRAQSCYEHARRLVPDDGNPSHQMAIIASYQNDVFSSVVHYYRALCVRQPYEPAADNLATVFNKALDQYKRRRQQEHEKNEKKQEEGDVNIRARIEGFKEKIVVIHALWRHTLSRNGSEKKLTSSACTDFHFLISQRHLPPDVIEDVMILAQAALWKHRMLRDKTSSSEMTEYRIFAHLLLMHRTLLEVGIDELKDATASAPSPTDLAQRITGEFRRTLSALRIASKWLQANYAYVMKNWNPQCVADARKMGRGARERDKDNKKGSTMLVKFWQKYADFSRALARAFPEKELPKLTVALEEDVDMRGFLPLKKQMDGQGVGAFEDQAAQEHPNVLQLMRISDLLADARALAKREDAPIALYGNQFALKGVESQAADEVSGGSSSENGALTTNVPRSSVQEIEEDLPEGVSVNDDEVVRKAFDHLNTTEEEMDVDDEEQIVWDPRYATMAPIGSPITPLRPISPTKDSSADKGFSLFPSPP</sequence>
<dbReference type="InterPro" id="IPR018834">
    <property type="entry name" value="DNA/RNA-bd_Est1-type"/>
</dbReference>
<reference evidence="4 5" key="1">
    <citation type="journal article" date="2010" name="Nat. Biotechnol.">
        <title>Genome sequence of the model mushroom Schizophyllum commune.</title>
        <authorList>
            <person name="Ohm R.A."/>
            <person name="de Jong J.F."/>
            <person name="Lugones L.G."/>
            <person name="Aerts A."/>
            <person name="Kothe E."/>
            <person name="Stajich J.E."/>
            <person name="de Vries R.P."/>
            <person name="Record E."/>
            <person name="Levasseur A."/>
            <person name="Baker S.E."/>
            <person name="Bartholomew K.A."/>
            <person name="Coutinho P.M."/>
            <person name="Erdmann S."/>
            <person name="Fowler T.J."/>
            <person name="Gathman A.C."/>
            <person name="Lombard V."/>
            <person name="Henrissat B."/>
            <person name="Knabe N."/>
            <person name="Kuees U."/>
            <person name="Lilly W.W."/>
            <person name="Lindquist E."/>
            <person name="Lucas S."/>
            <person name="Magnuson J.K."/>
            <person name="Piumi F."/>
            <person name="Raudaskoski M."/>
            <person name="Salamov A."/>
            <person name="Schmutz J."/>
            <person name="Schwarze F.W.M.R."/>
            <person name="vanKuyk P.A."/>
            <person name="Horton J.S."/>
            <person name="Grigoriev I.V."/>
            <person name="Woesten H.A.B."/>
        </authorList>
    </citation>
    <scope>NUCLEOTIDE SEQUENCE [LARGE SCALE GENOMIC DNA]</scope>
    <source>
        <strain evidence="5">H4-8 / FGSC 9210</strain>
    </source>
</reference>
<evidence type="ECO:0000256" key="1">
    <source>
        <dbReference type="SAM" id="MobiDB-lite"/>
    </source>
</evidence>
<dbReference type="HOGENOM" id="CLU_011778_1_0_1"/>
<dbReference type="PANTHER" id="PTHR15696">
    <property type="entry name" value="SMG-7 SUPPRESSOR WITH MORPHOLOGICAL EFFECT ON GENITALIA PROTEIN 7"/>
    <property type="match status" value="1"/>
</dbReference>
<dbReference type="EMBL" id="GL377307">
    <property type="protein sequence ID" value="EFI96178.1"/>
    <property type="molecule type" value="Genomic_DNA"/>
</dbReference>
<dbReference type="InterPro" id="IPR019458">
    <property type="entry name" value="Est1-like_N"/>
</dbReference>
<dbReference type="OMA" id="WIQLIVR"/>
<keyword evidence="5" id="KW-1185">Reference proteome</keyword>
<evidence type="ECO:0000313" key="5">
    <source>
        <dbReference type="Proteomes" id="UP000007431"/>
    </source>
</evidence>
<feature type="region of interest" description="Disordered" evidence="1">
    <location>
        <begin position="89"/>
        <end position="123"/>
    </location>
</feature>
<feature type="compositionally biased region" description="Polar residues" evidence="1">
    <location>
        <begin position="569"/>
        <end position="586"/>
    </location>
</feature>
<protein>
    <submittedName>
        <fullName evidence="4">Uncharacterized protein</fullName>
    </submittedName>
</protein>
<dbReference type="SUPFAM" id="SSF48452">
    <property type="entry name" value="TPR-like"/>
    <property type="match status" value="1"/>
</dbReference>
<dbReference type="OrthoDB" id="69928at2759"/>
<dbReference type="Gene3D" id="1.25.40.10">
    <property type="entry name" value="Tetratricopeptide repeat domain"/>
    <property type="match status" value="1"/>
</dbReference>
<feature type="region of interest" description="Disordered" evidence="1">
    <location>
        <begin position="147"/>
        <end position="188"/>
    </location>
</feature>
<gene>
    <name evidence="4" type="ORF">SCHCODRAFT_68676</name>
</gene>
<dbReference type="Proteomes" id="UP000007431">
    <property type="component" value="Unassembled WGS sequence"/>
</dbReference>
<feature type="region of interest" description="Disordered" evidence="1">
    <location>
        <begin position="565"/>
        <end position="586"/>
    </location>
</feature>
<dbReference type="InParanoid" id="D8Q8D7"/>
<dbReference type="RefSeq" id="XP_003031081.1">
    <property type="nucleotide sequence ID" value="XM_003031035.1"/>
</dbReference>
<dbReference type="Pfam" id="PF10374">
    <property type="entry name" value="EST1"/>
    <property type="match status" value="1"/>
</dbReference>
<feature type="compositionally biased region" description="Basic and acidic residues" evidence="1">
    <location>
        <begin position="177"/>
        <end position="188"/>
    </location>
</feature>
<evidence type="ECO:0000259" key="3">
    <source>
        <dbReference type="Pfam" id="PF10374"/>
    </source>
</evidence>
<evidence type="ECO:0000259" key="2">
    <source>
        <dbReference type="Pfam" id="PF10373"/>
    </source>
</evidence>
<feature type="non-terminal residue" evidence="4">
    <location>
        <position position="669"/>
    </location>
</feature>
<feature type="region of interest" description="Disordered" evidence="1">
    <location>
        <begin position="640"/>
        <end position="669"/>
    </location>
</feature>
<dbReference type="eggNOG" id="KOG2162">
    <property type="taxonomic scope" value="Eukaryota"/>
</dbReference>
<dbReference type="InterPro" id="IPR045153">
    <property type="entry name" value="Est1/Ebs1-like"/>
</dbReference>
<organism evidence="5">
    <name type="scientific">Schizophyllum commune (strain H4-8 / FGSC 9210)</name>
    <name type="common">Split gill fungus</name>
    <dbReference type="NCBI Taxonomy" id="578458"/>
    <lineage>
        <taxon>Eukaryota</taxon>
        <taxon>Fungi</taxon>
        <taxon>Dikarya</taxon>
        <taxon>Basidiomycota</taxon>
        <taxon>Agaricomycotina</taxon>
        <taxon>Agaricomycetes</taxon>
        <taxon>Agaricomycetidae</taxon>
        <taxon>Agaricales</taxon>
        <taxon>Schizophyllaceae</taxon>
        <taxon>Schizophyllum</taxon>
    </lineage>
</organism>
<feature type="domain" description="Telomerase activating protein Est1-like N-terminal" evidence="3">
    <location>
        <begin position="2"/>
        <end position="147"/>
    </location>
</feature>
<dbReference type="GeneID" id="9592599"/>
<name>D8Q8D7_SCHCM</name>
<dbReference type="PANTHER" id="PTHR15696:SF36">
    <property type="entry name" value="NONSENSE-MEDIATED MRNA DECAY FACTOR"/>
    <property type="match status" value="1"/>
</dbReference>
<dbReference type="KEGG" id="scm:SCHCO_01048353"/>
<dbReference type="AlphaFoldDB" id="D8Q8D7"/>
<dbReference type="STRING" id="578458.D8Q8D7"/>
<dbReference type="VEuPathDB" id="FungiDB:SCHCODRAFT_01048353"/>
<dbReference type="InterPro" id="IPR011990">
    <property type="entry name" value="TPR-like_helical_dom_sf"/>
</dbReference>
<feature type="domain" description="DNA/RNA-binding" evidence="2">
    <location>
        <begin position="192"/>
        <end position="503"/>
    </location>
</feature>
<proteinExistence type="predicted"/>
<evidence type="ECO:0000313" key="4">
    <source>
        <dbReference type="EMBL" id="EFI96178.1"/>
    </source>
</evidence>
<dbReference type="Pfam" id="PF10373">
    <property type="entry name" value="EST1_DNA_bind"/>
    <property type="match status" value="1"/>
</dbReference>